<keyword evidence="2" id="KW-1133">Transmembrane helix</keyword>
<feature type="transmembrane region" description="Helical" evidence="2">
    <location>
        <begin position="51"/>
        <end position="72"/>
    </location>
</feature>
<evidence type="ECO:0000313" key="3">
    <source>
        <dbReference type="EMBL" id="SMX55328.1"/>
    </source>
</evidence>
<evidence type="ECO:0000313" key="4">
    <source>
        <dbReference type="Proteomes" id="UP000195514"/>
    </source>
</evidence>
<sequence>MLKIDIQSTVFTAVIIMGVAAILTLIFGINHLTKGRKIPFFGKRQARMRRGWRLIIISILLIPLAWVTLNYAEPMVYVFITPSPTITQTPTVTVTPSITITPSITLTPTITDTPSITSTPSLPPEVESKSESEVPPNPDALFSPIVFARRVDEDWQPIDPAEEFDNPVGQLFGTFSYNNMAVGSQWSALWYWEGELVHFQTRPWLDGTGGYGYTNWEPPDQHWRPGTYEVQIFVGTQWKVTGYFTVLGEIVTSTVTPSPTWTQSPTASLPPTQTDTPTRTPTSTPTVTPSQTRWPTATNTMTPTMTRRP</sequence>
<keyword evidence="2" id="KW-0812">Transmembrane</keyword>
<dbReference type="RefSeq" id="WP_087863172.1">
    <property type="nucleotide sequence ID" value="NZ_LT859958.1"/>
</dbReference>
<gene>
    <name evidence="3" type="ORF">CFX1CAM_2263</name>
</gene>
<keyword evidence="4" id="KW-1185">Reference proteome</keyword>
<feature type="region of interest" description="Disordered" evidence="1">
    <location>
        <begin position="255"/>
        <end position="309"/>
    </location>
</feature>
<dbReference type="OrthoDB" id="161842at2"/>
<feature type="transmembrane region" description="Helical" evidence="2">
    <location>
        <begin position="6"/>
        <end position="30"/>
    </location>
</feature>
<organism evidence="3 4">
    <name type="scientific">Candidatus Brevifilum fermentans</name>
    <dbReference type="NCBI Taxonomy" id="1986204"/>
    <lineage>
        <taxon>Bacteria</taxon>
        <taxon>Bacillati</taxon>
        <taxon>Chloroflexota</taxon>
        <taxon>Anaerolineae</taxon>
        <taxon>Anaerolineales</taxon>
        <taxon>Anaerolineaceae</taxon>
        <taxon>Candidatus Brevifilum</taxon>
    </lineage>
</organism>
<evidence type="ECO:0000256" key="2">
    <source>
        <dbReference type="SAM" id="Phobius"/>
    </source>
</evidence>
<keyword evidence="2" id="KW-0472">Membrane</keyword>
<dbReference type="Proteomes" id="UP000195514">
    <property type="component" value="Chromosome I"/>
</dbReference>
<protein>
    <submittedName>
        <fullName evidence="3">Uncharacterized protein</fullName>
    </submittedName>
</protein>
<evidence type="ECO:0000256" key="1">
    <source>
        <dbReference type="SAM" id="MobiDB-lite"/>
    </source>
</evidence>
<dbReference type="AlphaFoldDB" id="A0A1Y6K8Y0"/>
<name>A0A1Y6K8Y0_9CHLR</name>
<reference evidence="4" key="1">
    <citation type="submission" date="2017-05" db="EMBL/GenBank/DDBJ databases">
        <authorList>
            <person name="Kirkegaard R."/>
            <person name="Mcilroy J S."/>
        </authorList>
    </citation>
    <scope>NUCLEOTIDE SEQUENCE [LARGE SCALE GENOMIC DNA]</scope>
</reference>
<dbReference type="EMBL" id="LT859958">
    <property type="protein sequence ID" value="SMX55328.1"/>
    <property type="molecule type" value="Genomic_DNA"/>
</dbReference>
<feature type="region of interest" description="Disordered" evidence="1">
    <location>
        <begin position="113"/>
        <end position="135"/>
    </location>
</feature>
<proteinExistence type="predicted"/>
<accession>A0A1Y6K8Y0</accession>
<dbReference type="KEGG" id="abat:CFX1CAM_2263"/>